<comment type="caution">
    <text evidence="5">The sequence shown here is derived from an EMBL/GenBank/DDBJ whole genome shotgun (WGS) entry which is preliminary data.</text>
</comment>
<feature type="domain" description="CDR ABC transporter" evidence="4">
    <location>
        <begin position="26"/>
        <end position="115"/>
    </location>
</feature>
<dbReference type="GO" id="GO:0042626">
    <property type="term" value="F:ATPase-coupled transmembrane transporter activity"/>
    <property type="evidence" value="ECO:0007669"/>
    <property type="project" value="InterPro"/>
</dbReference>
<dbReference type="Proteomes" id="UP001199106">
    <property type="component" value="Unassembled WGS sequence"/>
</dbReference>
<evidence type="ECO:0000256" key="2">
    <source>
        <dbReference type="SAM" id="MobiDB-lite"/>
    </source>
</evidence>
<name>A0AAD4I7V5_9PLEO</name>
<dbReference type="InterPro" id="IPR010929">
    <property type="entry name" value="PDR_CDR_ABC"/>
</dbReference>
<keyword evidence="3" id="KW-1133">Transmembrane helix</keyword>
<dbReference type="AlphaFoldDB" id="A0AAD4I7V5"/>
<keyword evidence="3" id="KW-0472">Membrane</keyword>
<evidence type="ECO:0000256" key="3">
    <source>
        <dbReference type="SAM" id="Phobius"/>
    </source>
</evidence>
<keyword evidence="6" id="KW-1185">Reference proteome</keyword>
<dbReference type="GO" id="GO:0016020">
    <property type="term" value="C:membrane"/>
    <property type="evidence" value="ECO:0007669"/>
    <property type="project" value="InterPro"/>
</dbReference>
<protein>
    <recommendedName>
        <fullName evidence="4">CDR ABC transporter domain-containing protein</fullName>
    </recommendedName>
</protein>
<dbReference type="EMBL" id="JAANER010000005">
    <property type="protein sequence ID" value="KAG9189207.1"/>
    <property type="molecule type" value="Genomic_DNA"/>
</dbReference>
<sequence length="177" mass="19388">MSYGFEALLGSECHNQQVLCVGPNLVPNGPGYVPGEGGQLCMGVNGARPGASTLAGDEYLTSMSFSTSHLWRNVGIVFAWWVFFVAMTIVLTSRWKEMGEGGRGLVIPREKQTKNKHIQANDEESQAVEKPQDSSESSSSDGTLANQLIRNTSIFTWKNLTYTVKTPSSDRVLLDNR</sequence>
<organism evidence="5 6">
    <name type="scientific">Alternaria panax</name>
    <dbReference type="NCBI Taxonomy" id="48097"/>
    <lineage>
        <taxon>Eukaryota</taxon>
        <taxon>Fungi</taxon>
        <taxon>Dikarya</taxon>
        <taxon>Ascomycota</taxon>
        <taxon>Pezizomycotina</taxon>
        <taxon>Dothideomycetes</taxon>
        <taxon>Pleosporomycetidae</taxon>
        <taxon>Pleosporales</taxon>
        <taxon>Pleosporineae</taxon>
        <taxon>Pleosporaceae</taxon>
        <taxon>Alternaria</taxon>
        <taxon>Alternaria sect. Panax</taxon>
    </lineage>
</organism>
<keyword evidence="1" id="KW-0813">Transport</keyword>
<keyword evidence="3" id="KW-0812">Transmembrane</keyword>
<accession>A0AAD4I7V5</accession>
<proteinExistence type="predicted"/>
<reference evidence="5" key="1">
    <citation type="submission" date="2021-07" db="EMBL/GenBank/DDBJ databases">
        <title>Genome Resource of American Ginseng Black Spot Pathogen Alternaria panax.</title>
        <authorList>
            <person name="Qiu C."/>
            <person name="Wang W."/>
            <person name="Liu Z."/>
        </authorList>
    </citation>
    <scope>NUCLEOTIDE SEQUENCE</scope>
    <source>
        <strain evidence="5">BNCC115425</strain>
    </source>
</reference>
<evidence type="ECO:0000313" key="6">
    <source>
        <dbReference type="Proteomes" id="UP001199106"/>
    </source>
</evidence>
<dbReference type="Pfam" id="PF06422">
    <property type="entry name" value="PDR_CDR"/>
    <property type="match status" value="1"/>
</dbReference>
<dbReference type="GO" id="GO:0005524">
    <property type="term" value="F:ATP binding"/>
    <property type="evidence" value="ECO:0007669"/>
    <property type="project" value="InterPro"/>
</dbReference>
<evidence type="ECO:0000256" key="1">
    <source>
        <dbReference type="ARBA" id="ARBA00022448"/>
    </source>
</evidence>
<evidence type="ECO:0000259" key="4">
    <source>
        <dbReference type="Pfam" id="PF06422"/>
    </source>
</evidence>
<gene>
    <name evidence="5" type="ORF">G6011_06075</name>
</gene>
<evidence type="ECO:0000313" key="5">
    <source>
        <dbReference type="EMBL" id="KAG9189207.1"/>
    </source>
</evidence>
<feature type="transmembrane region" description="Helical" evidence="3">
    <location>
        <begin position="70"/>
        <end position="91"/>
    </location>
</feature>
<feature type="region of interest" description="Disordered" evidence="2">
    <location>
        <begin position="112"/>
        <end position="142"/>
    </location>
</feature>